<name>A0A224Z9L8_9ACAR</name>
<evidence type="ECO:0000256" key="2">
    <source>
        <dbReference type="SAM" id="MobiDB-lite"/>
    </source>
</evidence>
<accession>A0A224Z9L8</accession>
<feature type="compositionally biased region" description="Basic and acidic residues" evidence="2">
    <location>
        <begin position="1"/>
        <end position="11"/>
    </location>
</feature>
<dbReference type="AlphaFoldDB" id="A0A224Z9L8"/>
<dbReference type="GO" id="GO:0016192">
    <property type="term" value="P:vesicle-mediated transport"/>
    <property type="evidence" value="ECO:0007669"/>
    <property type="project" value="InterPro"/>
</dbReference>
<dbReference type="EMBL" id="GFPF01013235">
    <property type="protein sequence ID" value="MAA24381.1"/>
    <property type="molecule type" value="Transcribed_RNA"/>
</dbReference>
<dbReference type="InterPro" id="IPR004353">
    <property type="entry name" value="Mon1"/>
</dbReference>
<dbReference type="GO" id="GO:0035658">
    <property type="term" value="C:Mon1-Ccz1 complex"/>
    <property type="evidence" value="ECO:0007669"/>
    <property type="project" value="TreeGrafter"/>
</dbReference>
<feature type="region of interest" description="Disordered" evidence="2">
    <location>
        <begin position="1"/>
        <end position="41"/>
    </location>
</feature>
<dbReference type="Pfam" id="PF19036">
    <property type="entry name" value="Fuz_longin_1"/>
    <property type="match status" value="1"/>
</dbReference>
<dbReference type="PRINTS" id="PR01546">
    <property type="entry name" value="YEAST73DUF"/>
</dbReference>
<dbReference type="GO" id="GO:0006623">
    <property type="term" value="P:protein targeting to vacuole"/>
    <property type="evidence" value="ECO:0007669"/>
    <property type="project" value="UniProtKB-UniRule"/>
</dbReference>
<dbReference type="InterPro" id="IPR043972">
    <property type="entry name" value="FUZ/MON1/HPS1_longin_1"/>
</dbReference>
<comment type="similarity">
    <text evidence="1">Belongs to the MON1/SAND family.</text>
</comment>
<proteinExistence type="inferred from homology"/>
<feature type="domain" description="FUZ/MON1/HPS1 first Longin" evidence="3">
    <location>
        <begin position="121"/>
        <end position="243"/>
    </location>
</feature>
<evidence type="ECO:0000313" key="4">
    <source>
        <dbReference type="EMBL" id="MAA24381.1"/>
    </source>
</evidence>
<reference evidence="4" key="1">
    <citation type="journal article" date="2017" name="Parasit. Vectors">
        <title>Sialotranscriptomics of Rhipicephalus zambeziensis reveals intricate expression profiles of secretory proteins and suggests tight temporal transcriptional regulation during blood-feeding.</title>
        <authorList>
            <person name="de Castro M.H."/>
            <person name="de Klerk D."/>
            <person name="Pienaar R."/>
            <person name="Rees D.J.G."/>
            <person name="Mans B.J."/>
        </authorList>
    </citation>
    <scope>NUCLEOTIDE SEQUENCE</scope>
    <source>
        <tissue evidence="4">Salivary glands</tissue>
    </source>
</reference>
<evidence type="ECO:0000259" key="3">
    <source>
        <dbReference type="Pfam" id="PF19036"/>
    </source>
</evidence>
<dbReference type="PANTHER" id="PTHR13027">
    <property type="entry name" value="SAND PROTEIN-RELATED"/>
    <property type="match status" value="1"/>
</dbReference>
<evidence type="ECO:0000256" key="1">
    <source>
        <dbReference type="RuleBase" id="RU367048"/>
    </source>
</evidence>
<comment type="function">
    <text evidence="1">Plays an important role in membrane trafficking through the secretory apparatus.</text>
</comment>
<sequence length="302" mass="32960">MASMETVERAQIDSSSTGEPRLSEDVGDIPKDFEPGASKDPIILSVDCSSDFQGHGGMSKSTIDEIERSASDVLQGSSLSSDTPIRTVDVSEASTVADLCPPELGALAEDWDSHAWRQQEKHVFVLSDAGKPIYCRHGSEEQLAALAGVMQALVSCIGLTGDQVRYVRAGRLRLAFLLRLPLILVAATSLPLSLQQLQCQLVYVHAQILSVVTASQLERVFSQRCNFDLRRLLAGSERFLDSLCDLMDCDPSFLLGAVRCLPLAPALRDQITQAMLKHCAKHKASTRSSICCTVKPRYKQLQ</sequence>
<organism evidence="4">
    <name type="scientific">Rhipicephalus zambeziensis</name>
    <dbReference type="NCBI Taxonomy" id="60191"/>
    <lineage>
        <taxon>Eukaryota</taxon>
        <taxon>Metazoa</taxon>
        <taxon>Ecdysozoa</taxon>
        <taxon>Arthropoda</taxon>
        <taxon>Chelicerata</taxon>
        <taxon>Arachnida</taxon>
        <taxon>Acari</taxon>
        <taxon>Parasitiformes</taxon>
        <taxon>Ixodida</taxon>
        <taxon>Ixodoidea</taxon>
        <taxon>Ixodidae</taxon>
        <taxon>Rhipicephalinae</taxon>
        <taxon>Rhipicephalus</taxon>
        <taxon>Rhipicephalus</taxon>
    </lineage>
</organism>
<dbReference type="PANTHER" id="PTHR13027:SF7">
    <property type="entry name" value="VACUOLAR FUSION PROTEIN MON1 HOMOLOG"/>
    <property type="match status" value="1"/>
</dbReference>
<feature type="compositionally biased region" description="Basic and acidic residues" evidence="2">
    <location>
        <begin position="21"/>
        <end position="34"/>
    </location>
</feature>
<protein>
    <recommendedName>
        <fullName evidence="1">Vacuolar fusion protein MON1 homolog</fullName>
    </recommendedName>
</protein>